<evidence type="ECO:0000313" key="2">
    <source>
        <dbReference type="EMBL" id="PWQ98724.1"/>
    </source>
</evidence>
<gene>
    <name evidence="2" type="ORF">DKT75_02635</name>
</gene>
<dbReference type="Pfam" id="PF06082">
    <property type="entry name" value="YjbH"/>
    <property type="match status" value="2"/>
</dbReference>
<dbReference type="AlphaFoldDB" id="A0A317CJH7"/>
<comment type="caution">
    <text evidence="2">The sequence shown here is derived from an EMBL/GenBank/DDBJ whole genome shotgun (WGS) entry which is preliminary data.</text>
</comment>
<evidence type="ECO:0000313" key="3">
    <source>
        <dbReference type="Proteomes" id="UP000245506"/>
    </source>
</evidence>
<feature type="signal peptide" evidence="1">
    <location>
        <begin position="1"/>
        <end position="23"/>
    </location>
</feature>
<protein>
    <recommendedName>
        <fullName evidence="4">YjbH domain-containing protein</fullName>
    </recommendedName>
</protein>
<organism evidence="2 3">
    <name type="scientific">Leucothrix arctica</name>
    <dbReference type="NCBI Taxonomy" id="1481894"/>
    <lineage>
        <taxon>Bacteria</taxon>
        <taxon>Pseudomonadati</taxon>
        <taxon>Pseudomonadota</taxon>
        <taxon>Gammaproteobacteria</taxon>
        <taxon>Thiotrichales</taxon>
        <taxon>Thiotrichaceae</taxon>
        <taxon>Leucothrix</taxon>
    </lineage>
</organism>
<proteinExistence type="predicted"/>
<dbReference type="Proteomes" id="UP000245506">
    <property type="component" value="Unassembled WGS sequence"/>
</dbReference>
<dbReference type="InterPro" id="IPR010344">
    <property type="entry name" value="YbjH"/>
</dbReference>
<dbReference type="EMBL" id="QGKL01000010">
    <property type="protein sequence ID" value="PWQ98724.1"/>
    <property type="molecule type" value="Genomic_DNA"/>
</dbReference>
<sequence length="676" mass="74571">MSFKYLSSLTLGMMVLSSDVLLADDVTYTGATGTLFLPNANTLEQGRFAYQYNNFGEEFYKDQYSETFNHVMTIGLTPFLEIGGRLTEYYNPGQVQDNGINAGRRDLSANVKVKLPKLGYGLPDFAIGANDIAGQAVHFRSQYIVGTKELGKGVFSIGYGAGDNPELEGAFASAKYDVTNSFSVMAEYASDKYNLGAKYDFSQLLKLPVAFTASMPFGSENDDHDELVVGLSVSKSITADKRNNEISNKTPLSFDSKGDDFSSLLATLKSYGLERISLGKTANGELVIAYENKVYNHSYLDGMALVAGAALRYVKHDTMINLVVLDNQLAKLAVRFPLVTLKDYFVKNDLKSRARFTDRLRVWYPTQAFLSPKRVQWLEGMASKNKTWFDISIQPKVKTVIGHEWSEGEYSLAARADLDVPLWRGASLHVAGSAPVSNSTLFDDGRVFAQSRQQSGLNEALIQQVIKPSSTSVVAGSAGVLEVQNDMYYTLQSEASLTSSSGNSGIYAKAATFESKDDSDSDLINVGLVSVRQDFPKYAASVELGYGKFFEEDTGIRLDLTRQFGAADVSSYVKYLDTDNIEAGLQLTLPLTPRKDFKRGALLVRGNEHWSYSQGSTIKDPLVSGGNPIRLNKLQNPASHKNLKDDFYENQRLSPAYLKANVHRLREAYVNLNGRR</sequence>
<reference evidence="2 3" key="1">
    <citation type="submission" date="2018-05" db="EMBL/GenBank/DDBJ databases">
        <title>Leucothrix arctica sp. nov., isolated from Arctic seawater.</title>
        <authorList>
            <person name="Choi A."/>
            <person name="Baek K."/>
        </authorList>
    </citation>
    <scope>NUCLEOTIDE SEQUENCE [LARGE SCALE GENOMIC DNA]</scope>
    <source>
        <strain evidence="2 3">IMCC9719</strain>
    </source>
</reference>
<name>A0A317CJH7_9GAMM</name>
<evidence type="ECO:0008006" key="4">
    <source>
        <dbReference type="Google" id="ProtNLM"/>
    </source>
</evidence>
<feature type="chain" id="PRO_5016425461" description="YjbH domain-containing protein" evidence="1">
    <location>
        <begin position="24"/>
        <end position="676"/>
    </location>
</feature>
<evidence type="ECO:0000256" key="1">
    <source>
        <dbReference type="SAM" id="SignalP"/>
    </source>
</evidence>
<keyword evidence="3" id="KW-1185">Reference proteome</keyword>
<dbReference type="RefSeq" id="WP_109821880.1">
    <property type="nucleotide sequence ID" value="NZ_QGKL01000010.1"/>
</dbReference>
<keyword evidence="1" id="KW-0732">Signal</keyword>
<accession>A0A317CJH7</accession>
<dbReference type="OrthoDB" id="5392628at2"/>